<dbReference type="GO" id="GO:0008270">
    <property type="term" value="F:zinc ion binding"/>
    <property type="evidence" value="ECO:0007669"/>
    <property type="project" value="InterPro"/>
</dbReference>
<feature type="domain" description="HNH nuclease" evidence="1">
    <location>
        <begin position="55"/>
        <end position="111"/>
    </location>
</feature>
<organism evidence="2 3">
    <name type="scientific">Gilliamella apis</name>
    <dbReference type="NCBI Taxonomy" id="1970738"/>
    <lineage>
        <taxon>Bacteria</taxon>
        <taxon>Pseudomonadati</taxon>
        <taxon>Pseudomonadota</taxon>
        <taxon>Gammaproteobacteria</taxon>
        <taxon>Orbales</taxon>
        <taxon>Orbaceae</taxon>
        <taxon>Gilliamella</taxon>
    </lineage>
</organism>
<dbReference type="InterPro" id="IPR002711">
    <property type="entry name" value="HNH"/>
</dbReference>
<protein>
    <submittedName>
        <fullName evidence="2">HNH endonuclease</fullName>
    </submittedName>
</protein>
<accession>A0A242NTC8</accession>
<sequence>MPARTPKACRKHGCPRVTTDASGYCTGHKPIEKGWARYQNGRSRHERGYGSSWDKLRKQVLQRDKYICQCDECRALGLVKEATHVDHIIAKAHGGTDDLSNLRAINKHCHNKKTALVEVTP</sequence>
<evidence type="ECO:0000313" key="2">
    <source>
        <dbReference type="EMBL" id="OTQ48933.1"/>
    </source>
</evidence>
<comment type="caution">
    <text evidence="2">The sequence shown here is derived from an EMBL/GenBank/DDBJ whole genome shotgun (WGS) entry which is preliminary data.</text>
</comment>
<dbReference type="InterPro" id="IPR003615">
    <property type="entry name" value="HNH_nuc"/>
</dbReference>
<proteinExistence type="predicted"/>
<keyword evidence="2" id="KW-0540">Nuclease</keyword>
<dbReference type="SMART" id="SM00507">
    <property type="entry name" value="HNHc"/>
    <property type="match status" value="1"/>
</dbReference>
<evidence type="ECO:0000313" key="3">
    <source>
        <dbReference type="Proteomes" id="UP000194968"/>
    </source>
</evidence>
<dbReference type="GO" id="GO:0003676">
    <property type="term" value="F:nucleic acid binding"/>
    <property type="evidence" value="ECO:0007669"/>
    <property type="project" value="InterPro"/>
</dbReference>
<dbReference type="CDD" id="cd00085">
    <property type="entry name" value="HNHc"/>
    <property type="match status" value="1"/>
</dbReference>
<dbReference type="GO" id="GO:0004519">
    <property type="term" value="F:endonuclease activity"/>
    <property type="evidence" value="ECO:0007669"/>
    <property type="project" value="UniProtKB-KW"/>
</dbReference>
<name>A0A242NTC8_9GAMM</name>
<dbReference type="AlphaFoldDB" id="A0A242NTC8"/>
<dbReference type="EMBL" id="NASK01000099">
    <property type="protein sequence ID" value="OTQ48933.1"/>
    <property type="molecule type" value="Genomic_DNA"/>
</dbReference>
<dbReference type="OrthoDB" id="5292295at2"/>
<keyword evidence="2" id="KW-0255">Endonuclease</keyword>
<evidence type="ECO:0000259" key="1">
    <source>
        <dbReference type="SMART" id="SM00507"/>
    </source>
</evidence>
<dbReference type="Gene3D" id="1.10.30.50">
    <property type="match status" value="1"/>
</dbReference>
<dbReference type="Pfam" id="PF01844">
    <property type="entry name" value="HNH"/>
    <property type="match status" value="1"/>
</dbReference>
<dbReference type="Proteomes" id="UP000194968">
    <property type="component" value="Unassembled WGS sequence"/>
</dbReference>
<reference evidence="2 3" key="1">
    <citation type="submission" date="2017-03" db="EMBL/GenBank/DDBJ databases">
        <title>Comparative genomics of honeybee gut symbionts reveal geographically distinct and subgroup specific antibiotic resistance.</title>
        <authorList>
            <person name="Ludvigsen J."/>
            <person name="Porcellato D."/>
            <person name="Labee-Lund T.M."/>
            <person name="Amdam G.V."/>
            <person name="Rudi K."/>
        </authorList>
    </citation>
    <scope>NUCLEOTIDE SEQUENCE [LARGE SCALE GENOMIC DNA]</scope>
    <source>
        <strain evidence="2 3">A-4-12</strain>
    </source>
</reference>
<dbReference type="RefSeq" id="WP_086320823.1">
    <property type="nucleotide sequence ID" value="NZ_NASK01000099.1"/>
</dbReference>
<gene>
    <name evidence="2" type="ORF">B6D06_08400</name>
</gene>
<keyword evidence="2" id="KW-0378">Hydrolase</keyword>